<keyword evidence="2" id="KW-1185">Reference proteome</keyword>
<protein>
    <recommendedName>
        <fullName evidence="3">Helix-turn-helix domain-containing protein</fullName>
    </recommendedName>
</protein>
<dbReference type="InterPro" id="IPR009061">
    <property type="entry name" value="DNA-bd_dom_put_sf"/>
</dbReference>
<sequence length="88" mass="9947">MHTPFDQVRHLKPGQVAQRLCVTENTLERWRTKGVGSWYLRLPGRVVYREAGIEAFERQVLCLRTRHCAPTEAGPSVPEEKETTGGAS</sequence>
<accession>G2JA45</accession>
<evidence type="ECO:0008006" key="3">
    <source>
        <dbReference type="Google" id="ProtNLM"/>
    </source>
</evidence>
<dbReference type="SUPFAM" id="SSF46955">
    <property type="entry name" value="Putative DNA-binding domain"/>
    <property type="match status" value="1"/>
</dbReference>
<dbReference type="Proteomes" id="UP000054051">
    <property type="component" value="Unassembled WGS sequence"/>
</dbReference>
<dbReference type="OrthoDB" id="123463at2"/>
<dbReference type="AlphaFoldDB" id="G2JA45"/>
<comment type="caution">
    <text evidence="1">The sequence shown here is derived from an EMBL/GenBank/DDBJ whole genome shotgun (WGS) entry which is preliminary data.</text>
</comment>
<dbReference type="STRING" id="1070319.CAGGBEG34_270056"/>
<evidence type="ECO:0000313" key="2">
    <source>
        <dbReference type="Proteomes" id="UP000054051"/>
    </source>
</evidence>
<evidence type="ECO:0000313" key="1">
    <source>
        <dbReference type="EMBL" id="CCD29644.1"/>
    </source>
</evidence>
<reference evidence="1 2" key="1">
    <citation type="submission" date="2011-08" db="EMBL/GenBank/DDBJ databases">
        <title>The genome of the obligate endobacterium of an arbuscular mycorrhizal fungus reveals an interphylum network of nutritional interactions.</title>
        <authorList>
            <person name="Ghignone S."/>
            <person name="Salvioli A."/>
            <person name="Anca I."/>
            <person name="Lumini E."/>
            <person name="Ortu G."/>
            <person name="Petiti L."/>
            <person name="Cruveiller S."/>
            <person name="Bianciotto V."/>
            <person name="Piffanelli P."/>
            <person name="Lanfranco L."/>
            <person name="Bonfante P."/>
        </authorList>
    </citation>
    <scope>NUCLEOTIDE SEQUENCE [LARGE SCALE GENOMIC DNA]</scope>
    <source>
        <strain evidence="1 2">BEG34</strain>
    </source>
</reference>
<name>G2JA45_9BURK</name>
<organism evidence="1 2">
    <name type="scientific">Candidatus Glomeribacter gigasporarum BEG34</name>
    <dbReference type="NCBI Taxonomy" id="1070319"/>
    <lineage>
        <taxon>Bacteria</taxon>
        <taxon>Pseudomonadati</taxon>
        <taxon>Pseudomonadota</taxon>
        <taxon>Betaproteobacteria</taxon>
        <taxon>Burkholderiales</taxon>
        <taxon>Burkholderiaceae</taxon>
        <taxon>Candidatus Glomeribacter</taxon>
    </lineage>
</organism>
<proteinExistence type="predicted"/>
<dbReference type="RefSeq" id="WP_006682806.1">
    <property type="nucleotide sequence ID" value="NZ_CAFB01000044.1"/>
</dbReference>
<dbReference type="EMBL" id="CAFB01000044">
    <property type="protein sequence ID" value="CCD29644.1"/>
    <property type="molecule type" value="Genomic_DNA"/>
</dbReference>
<dbReference type="eggNOG" id="COG3311">
    <property type="taxonomic scope" value="Bacteria"/>
</dbReference>
<gene>
    <name evidence="1" type="ORF">CAGGBEG34_270056</name>
</gene>